<organism evidence="2 3">
    <name type="scientific">Kouleothrix aurantiaca</name>
    <dbReference type="NCBI Taxonomy" id="186479"/>
    <lineage>
        <taxon>Bacteria</taxon>
        <taxon>Bacillati</taxon>
        <taxon>Chloroflexota</taxon>
        <taxon>Chloroflexia</taxon>
        <taxon>Chloroflexales</taxon>
        <taxon>Roseiflexineae</taxon>
        <taxon>Roseiflexaceae</taxon>
        <taxon>Kouleothrix</taxon>
    </lineage>
</organism>
<evidence type="ECO:0000313" key="2">
    <source>
        <dbReference type="EMBL" id="KPV49474.1"/>
    </source>
</evidence>
<feature type="region of interest" description="Disordered" evidence="1">
    <location>
        <begin position="102"/>
        <end position="125"/>
    </location>
</feature>
<feature type="compositionally biased region" description="Gly residues" evidence="1">
    <location>
        <begin position="114"/>
        <end position="125"/>
    </location>
</feature>
<keyword evidence="3" id="KW-1185">Reference proteome</keyword>
<proteinExistence type="predicted"/>
<accession>A0A0P9DHT4</accession>
<dbReference type="Proteomes" id="UP000050509">
    <property type="component" value="Unassembled WGS sequence"/>
</dbReference>
<sequence>MSRFLVTMNTATQHNNIGNIEDYGSDGYVYVRGDLQRYQTKRVRTILPMEGESNAAFELRMHGLALQLLARAEIYSVSTDIDRMNGSHVKCTITIVEAPRAAPIAPDHRPAGGRWSGRGARGGRQ</sequence>
<gene>
    <name evidence="2" type="ORF">SE17_32435</name>
</gene>
<dbReference type="EMBL" id="LJCR01001948">
    <property type="protein sequence ID" value="KPV49474.1"/>
    <property type="molecule type" value="Genomic_DNA"/>
</dbReference>
<reference evidence="2 3" key="1">
    <citation type="submission" date="2015-09" db="EMBL/GenBank/DDBJ databases">
        <title>Draft genome sequence of Kouleothrix aurantiaca JCM 19913.</title>
        <authorList>
            <person name="Hemp J."/>
        </authorList>
    </citation>
    <scope>NUCLEOTIDE SEQUENCE [LARGE SCALE GENOMIC DNA]</scope>
    <source>
        <strain evidence="2 3">COM-B</strain>
    </source>
</reference>
<protein>
    <submittedName>
        <fullName evidence="2">Uncharacterized protein</fullName>
    </submittedName>
</protein>
<name>A0A0P9DHT4_9CHLR</name>
<dbReference type="AlphaFoldDB" id="A0A0P9DHT4"/>
<evidence type="ECO:0000256" key="1">
    <source>
        <dbReference type="SAM" id="MobiDB-lite"/>
    </source>
</evidence>
<comment type="caution">
    <text evidence="2">The sequence shown here is derived from an EMBL/GenBank/DDBJ whole genome shotgun (WGS) entry which is preliminary data.</text>
</comment>
<evidence type="ECO:0000313" key="3">
    <source>
        <dbReference type="Proteomes" id="UP000050509"/>
    </source>
</evidence>